<dbReference type="CDD" id="cd00364">
    <property type="entry name" value="Ribosomal_uS17"/>
    <property type="match status" value="1"/>
</dbReference>
<evidence type="ECO:0000256" key="7">
    <source>
        <dbReference type="RuleBase" id="RU003872"/>
    </source>
</evidence>
<dbReference type="PANTHER" id="PTHR10744">
    <property type="entry name" value="40S RIBOSOMAL PROTEIN S11 FAMILY MEMBER"/>
    <property type="match status" value="1"/>
</dbReference>
<reference evidence="8 9" key="1">
    <citation type="journal article" date="2016" name="Nat. Commun.">
        <title>Thousands of microbial genomes shed light on interconnected biogeochemical processes in an aquifer system.</title>
        <authorList>
            <person name="Anantharaman K."/>
            <person name="Brown C.T."/>
            <person name="Hug L.A."/>
            <person name="Sharon I."/>
            <person name="Castelle C.J."/>
            <person name="Probst A.J."/>
            <person name="Thomas B.C."/>
            <person name="Singh A."/>
            <person name="Wilkins M.J."/>
            <person name="Karaoz U."/>
            <person name="Brodie E.L."/>
            <person name="Williams K.H."/>
            <person name="Hubbard S.S."/>
            <person name="Banfield J.F."/>
        </authorList>
    </citation>
    <scope>NUCLEOTIDE SEQUENCE [LARGE SCALE GENOMIC DNA]</scope>
</reference>
<dbReference type="InterPro" id="IPR012340">
    <property type="entry name" value="NA-bd_OB-fold"/>
</dbReference>
<dbReference type="GO" id="GO:0003735">
    <property type="term" value="F:structural constituent of ribosome"/>
    <property type="evidence" value="ECO:0007669"/>
    <property type="project" value="UniProtKB-UniRule"/>
</dbReference>
<gene>
    <name evidence="6" type="primary">rpsQ</name>
    <name evidence="8" type="ORF">A2557_12310</name>
</gene>
<dbReference type="GO" id="GO:0022627">
    <property type="term" value="C:cytosolic small ribosomal subunit"/>
    <property type="evidence" value="ECO:0007669"/>
    <property type="project" value="UniProtKB-UniRule"/>
</dbReference>
<evidence type="ECO:0000256" key="1">
    <source>
        <dbReference type="ARBA" id="ARBA00010254"/>
    </source>
</evidence>
<dbReference type="EMBL" id="MFNF01000057">
    <property type="protein sequence ID" value="OGG99377.1"/>
    <property type="molecule type" value="Genomic_DNA"/>
</dbReference>
<dbReference type="InterPro" id="IPR019984">
    <property type="entry name" value="Ribosomal_uS17_bact/chlr"/>
</dbReference>
<dbReference type="Proteomes" id="UP000177583">
    <property type="component" value="Unassembled WGS sequence"/>
</dbReference>
<keyword evidence="2 6" id="KW-0699">rRNA-binding</keyword>
<keyword evidence="3 6" id="KW-0694">RNA-binding</keyword>
<dbReference type="AlphaFoldDB" id="A0A1F6GMP4"/>
<evidence type="ECO:0000256" key="5">
    <source>
        <dbReference type="ARBA" id="ARBA00023274"/>
    </source>
</evidence>
<evidence type="ECO:0000256" key="4">
    <source>
        <dbReference type="ARBA" id="ARBA00022980"/>
    </source>
</evidence>
<evidence type="ECO:0000256" key="3">
    <source>
        <dbReference type="ARBA" id="ARBA00022884"/>
    </source>
</evidence>
<dbReference type="PANTHER" id="PTHR10744:SF1">
    <property type="entry name" value="SMALL RIBOSOMAL SUBUNIT PROTEIN US17M"/>
    <property type="match status" value="1"/>
</dbReference>
<protein>
    <recommendedName>
        <fullName evidence="6">Small ribosomal subunit protein uS17</fullName>
    </recommendedName>
</protein>
<dbReference type="InterPro" id="IPR019979">
    <property type="entry name" value="Ribosomal_uS17_CS"/>
</dbReference>
<dbReference type="GO" id="GO:0006412">
    <property type="term" value="P:translation"/>
    <property type="evidence" value="ECO:0007669"/>
    <property type="project" value="UniProtKB-UniRule"/>
</dbReference>
<evidence type="ECO:0000313" key="9">
    <source>
        <dbReference type="Proteomes" id="UP000177583"/>
    </source>
</evidence>
<proteinExistence type="inferred from homology"/>
<evidence type="ECO:0000256" key="2">
    <source>
        <dbReference type="ARBA" id="ARBA00022730"/>
    </source>
</evidence>
<dbReference type="NCBIfam" id="NF004123">
    <property type="entry name" value="PRK05610.1"/>
    <property type="match status" value="1"/>
</dbReference>
<dbReference type="PROSITE" id="PS00056">
    <property type="entry name" value="RIBOSOMAL_S17"/>
    <property type="match status" value="1"/>
</dbReference>
<comment type="similarity">
    <text evidence="1 6 7">Belongs to the universal ribosomal protein uS17 family.</text>
</comment>
<dbReference type="GO" id="GO:0019843">
    <property type="term" value="F:rRNA binding"/>
    <property type="evidence" value="ECO:0007669"/>
    <property type="project" value="UniProtKB-UniRule"/>
</dbReference>
<keyword evidence="4 6" id="KW-0689">Ribosomal protein</keyword>
<organism evidence="8 9">
    <name type="scientific">Candidatus Lambdaproteobacteria bacterium RIFOXYD2_FULL_56_26</name>
    <dbReference type="NCBI Taxonomy" id="1817773"/>
    <lineage>
        <taxon>Bacteria</taxon>
        <taxon>Pseudomonadati</taxon>
        <taxon>Pseudomonadota</taxon>
        <taxon>Candidatus Lambdaproteobacteria</taxon>
    </lineage>
</organism>
<evidence type="ECO:0000256" key="6">
    <source>
        <dbReference type="HAMAP-Rule" id="MF_01345"/>
    </source>
</evidence>
<dbReference type="InterPro" id="IPR000266">
    <property type="entry name" value="Ribosomal_uS17"/>
</dbReference>
<dbReference type="SUPFAM" id="SSF50249">
    <property type="entry name" value="Nucleic acid-binding proteins"/>
    <property type="match status" value="1"/>
</dbReference>
<name>A0A1F6GMP4_9PROT</name>
<dbReference type="Pfam" id="PF00366">
    <property type="entry name" value="Ribosomal_S17"/>
    <property type="match status" value="1"/>
</dbReference>
<dbReference type="PRINTS" id="PR00973">
    <property type="entry name" value="RIBOSOMALS17"/>
</dbReference>
<keyword evidence="5 6" id="KW-0687">Ribonucleoprotein</keyword>
<comment type="function">
    <text evidence="6">One of the primary rRNA binding proteins, it binds specifically to the 5'-end of 16S ribosomal RNA.</text>
</comment>
<dbReference type="NCBIfam" id="TIGR03635">
    <property type="entry name" value="uS17_bact"/>
    <property type="match status" value="1"/>
</dbReference>
<comment type="caution">
    <text evidence="8">The sequence shown here is derived from an EMBL/GenBank/DDBJ whole genome shotgun (WGS) entry which is preliminary data.</text>
</comment>
<accession>A0A1F6GMP4</accession>
<dbReference type="Gene3D" id="2.40.50.140">
    <property type="entry name" value="Nucleic acid-binding proteins"/>
    <property type="match status" value="1"/>
</dbReference>
<sequence length="89" mass="10455">MSETIVTERRKKVLKGTVVSDKMEKTATVLVERTFQHPLYKRTVRKSKKYKIHDPNNECKIGDTVRLVECKPISKDKSWRLLEILERAV</sequence>
<evidence type="ECO:0000313" key="8">
    <source>
        <dbReference type="EMBL" id="OGG99377.1"/>
    </source>
</evidence>
<comment type="subunit">
    <text evidence="6">Part of the 30S ribosomal subunit.</text>
</comment>
<dbReference type="HAMAP" id="MF_01345_B">
    <property type="entry name" value="Ribosomal_uS17_B"/>
    <property type="match status" value="1"/>
</dbReference>